<evidence type="ECO:0000313" key="3">
    <source>
        <dbReference type="Proteomes" id="UP000509597"/>
    </source>
</evidence>
<dbReference type="AlphaFoldDB" id="A0A7H9BL46"/>
<accession>A0A7H9BL46</accession>
<dbReference type="Proteomes" id="UP000509597">
    <property type="component" value="Chromosome"/>
</dbReference>
<sequence>MQDFFVLIFSQGSEKSASDFAALIISLLALLVSIAAWFQSWRANSIALLEDRADVCMKISKLNNEFQSGSYIVPIGQGVFEIDEVQKRLYEFGQLKSNVYKAKYIFSKATEVALFSFFDAYFQYLQFICVVKSELDTNYRNDGKIIEKEEYLKESRGKQSKVVSQLRLQCNEVLYLLEKESNVCSTLLPSLD</sequence>
<reference evidence="2 3" key="1">
    <citation type="submission" date="2020-07" db="EMBL/GenBank/DDBJ databases">
        <title>Complete genome sequence of Chitinibacter sp. 2T18.</title>
        <authorList>
            <person name="Bae J.-W."/>
            <person name="Choi J.-W."/>
        </authorList>
    </citation>
    <scope>NUCLEOTIDE SEQUENCE [LARGE SCALE GENOMIC DNA]</scope>
    <source>
        <strain evidence="2 3">2T18</strain>
    </source>
</reference>
<evidence type="ECO:0000313" key="2">
    <source>
        <dbReference type="EMBL" id="QLG89400.1"/>
    </source>
</evidence>
<keyword evidence="1" id="KW-0812">Transmembrane</keyword>
<dbReference type="RefSeq" id="WP_179356007.1">
    <property type="nucleotide sequence ID" value="NZ_CP058627.1"/>
</dbReference>
<gene>
    <name evidence="2" type="ORF">HQ393_14730</name>
</gene>
<name>A0A7H9BL46_9NEIS</name>
<evidence type="ECO:0000256" key="1">
    <source>
        <dbReference type="SAM" id="Phobius"/>
    </source>
</evidence>
<feature type="transmembrane region" description="Helical" evidence="1">
    <location>
        <begin position="20"/>
        <end position="38"/>
    </location>
</feature>
<protein>
    <recommendedName>
        <fullName evidence="4">DUF4760 domain-containing protein</fullName>
    </recommendedName>
</protein>
<proteinExistence type="predicted"/>
<keyword evidence="3" id="KW-1185">Reference proteome</keyword>
<keyword evidence="1" id="KW-0472">Membrane</keyword>
<organism evidence="2 3">
    <name type="scientific">Chitinibacter bivalviorum</name>
    <dbReference type="NCBI Taxonomy" id="2739434"/>
    <lineage>
        <taxon>Bacteria</taxon>
        <taxon>Pseudomonadati</taxon>
        <taxon>Pseudomonadota</taxon>
        <taxon>Betaproteobacteria</taxon>
        <taxon>Neisseriales</taxon>
        <taxon>Chitinibacteraceae</taxon>
        <taxon>Chitinibacter</taxon>
    </lineage>
</organism>
<evidence type="ECO:0008006" key="4">
    <source>
        <dbReference type="Google" id="ProtNLM"/>
    </source>
</evidence>
<dbReference type="KEGG" id="chiz:HQ393_14730"/>
<dbReference type="EMBL" id="CP058627">
    <property type="protein sequence ID" value="QLG89400.1"/>
    <property type="molecule type" value="Genomic_DNA"/>
</dbReference>
<keyword evidence="1" id="KW-1133">Transmembrane helix</keyword>